<name>A0A6J5P2W4_9CAUD</name>
<dbReference type="Pfam" id="PF10926">
    <property type="entry name" value="DUF2800"/>
    <property type="match status" value="1"/>
</dbReference>
<evidence type="ECO:0008006" key="2">
    <source>
        <dbReference type="Google" id="ProtNLM"/>
    </source>
</evidence>
<sequence length="420" mass="47136">MSEAEDIAREEANGHSIFGASGSSRYLACPGSVRASFGLPDTARYEAAEGTVAHGLAEQWLRTGVKPIERLGTTETVNLFTGTYDIPIDAAMMAFVEQYVDWCNGVPGDHYHEQRVDYSVLTPIPNQGGTADHFAARPKWLVLTDLKYGVADQIHAYHNPQVSLYALGVIYEWDWLYDFEKVTIRICQPRLGHFDEWHTTKEELLQFADWAKGRMHQAWDPNPPFVPGEKQCRYCKARLTCDAAIRWAERLIDDTFDDESFDGLDAPSLPDFKADHFALAPVEPMTTERLANLVSWRKWAETLFKSTFEELDRRAKAGDIATGWMLAEGKSSRRLEDRDGVVETLDILGIPEEDAYDRKIKSPAKLEKLLVAQAGRTIKEAKALLKPYVRVVPGGSVLAPVGRGKRKAVDATDDVFEDEL</sequence>
<reference evidence="1" key="1">
    <citation type="submission" date="2020-04" db="EMBL/GenBank/DDBJ databases">
        <authorList>
            <person name="Chiriac C."/>
            <person name="Salcher M."/>
            <person name="Ghai R."/>
            <person name="Kavagutti S V."/>
        </authorList>
    </citation>
    <scope>NUCLEOTIDE SEQUENCE</scope>
</reference>
<evidence type="ECO:0000313" key="1">
    <source>
        <dbReference type="EMBL" id="CAB4161834.1"/>
    </source>
</evidence>
<organism evidence="1">
    <name type="scientific">uncultured Caudovirales phage</name>
    <dbReference type="NCBI Taxonomy" id="2100421"/>
    <lineage>
        <taxon>Viruses</taxon>
        <taxon>Duplodnaviria</taxon>
        <taxon>Heunggongvirae</taxon>
        <taxon>Uroviricota</taxon>
        <taxon>Caudoviricetes</taxon>
        <taxon>Peduoviridae</taxon>
        <taxon>Maltschvirus</taxon>
        <taxon>Maltschvirus maltsch</taxon>
    </lineage>
</organism>
<proteinExistence type="predicted"/>
<gene>
    <name evidence="1" type="ORF">UFOVP786_9</name>
</gene>
<dbReference type="EMBL" id="LR796727">
    <property type="protein sequence ID" value="CAB4161834.1"/>
    <property type="molecule type" value="Genomic_DNA"/>
</dbReference>
<dbReference type="InterPro" id="IPR021229">
    <property type="entry name" value="DUF2800"/>
</dbReference>
<accession>A0A6J5P2W4</accession>
<protein>
    <recommendedName>
        <fullName evidence="2">DUF2800 domain-containing protein</fullName>
    </recommendedName>
</protein>